<evidence type="ECO:0000256" key="1">
    <source>
        <dbReference type="SAM" id="MobiDB-lite"/>
    </source>
</evidence>
<keyword evidence="2" id="KW-0472">Membrane</keyword>
<proteinExistence type="predicted"/>
<dbReference type="AlphaFoldDB" id="A0A1F5YLE1"/>
<dbReference type="EMBL" id="MFIX01000229">
    <property type="protein sequence ID" value="OGG01018.1"/>
    <property type="molecule type" value="Genomic_DNA"/>
</dbReference>
<feature type="region of interest" description="Disordered" evidence="1">
    <location>
        <begin position="97"/>
        <end position="133"/>
    </location>
</feature>
<evidence type="ECO:0000256" key="2">
    <source>
        <dbReference type="SAM" id="Phobius"/>
    </source>
</evidence>
<evidence type="ECO:0000313" key="3">
    <source>
        <dbReference type="EMBL" id="OGG01018.1"/>
    </source>
</evidence>
<protein>
    <recommendedName>
        <fullName evidence="5">HAMP domain-containing protein</fullName>
    </recommendedName>
</protein>
<name>A0A1F5YLE1_9BACT</name>
<sequence>MKAQFVRAGRVLILTCGLALCALGLAAMVASNELTVRLTAALVFAAGLVVILLSLLLLRFGVFVTVLRHVQYLTQSSEYMARLVREITEVMKAIEEAESEERRKPRRKNSSLYEEQLSPEELELESTVRQFEE</sequence>
<dbReference type="Proteomes" id="UP000179129">
    <property type="component" value="Unassembled WGS sequence"/>
</dbReference>
<evidence type="ECO:0008006" key="5">
    <source>
        <dbReference type="Google" id="ProtNLM"/>
    </source>
</evidence>
<feature type="transmembrane region" description="Helical" evidence="2">
    <location>
        <begin position="36"/>
        <end position="58"/>
    </location>
</feature>
<keyword evidence="2" id="KW-1133">Transmembrane helix</keyword>
<gene>
    <name evidence="3" type="ORF">A3F83_12705</name>
</gene>
<organism evidence="3 4">
    <name type="scientific">Candidatus Glassbacteria bacterium RIFCSPLOWO2_12_FULL_58_11</name>
    <dbReference type="NCBI Taxonomy" id="1817867"/>
    <lineage>
        <taxon>Bacteria</taxon>
        <taxon>Candidatus Glassiibacteriota</taxon>
    </lineage>
</organism>
<accession>A0A1F5YLE1</accession>
<evidence type="ECO:0000313" key="4">
    <source>
        <dbReference type="Proteomes" id="UP000179129"/>
    </source>
</evidence>
<reference evidence="3 4" key="1">
    <citation type="journal article" date="2016" name="Nat. Commun.">
        <title>Thousands of microbial genomes shed light on interconnected biogeochemical processes in an aquifer system.</title>
        <authorList>
            <person name="Anantharaman K."/>
            <person name="Brown C.T."/>
            <person name="Hug L.A."/>
            <person name="Sharon I."/>
            <person name="Castelle C.J."/>
            <person name="Probst A.J."/>
            <person name="Thomas B.C."/>
            <person name="Singh A."/>
            <person name="Wilkins M.J."/>
            <person name="Karaoz U."/>
            <person name="Brodie E.L."/>
            <person name="Williams K.H."/>
            <person name="Hubbard S.S."/>
            <person name="Banfield J.F."/>
        </authorList>
    </citation>
    <scope>NUCLEOTIDE SEQUENCE [LARGE SCALE GENOMIC DNA]</scope>
</reference>
<comment type="caution">
    <text evidence="3">The sequence shown here is derived from an EMBL/GenBank/DDBJ whole genome shotgun (WGS) entry which is preliminary data.</text>
</comment>
<keyword evidence="2" id="KW-0812">Transmembrane</keyword>